<dbReference type="PROSITE" id="PS51733">
    <property type="entry name" value="BPL_LPL_CATALYTIC"/>
    <property type="match status" value="1"/>
</dbReference>
<evidence type="ECO:0000256" key="1">
    <source>
        <dbReference type="ARBA" id="ARBA00022598"/>
    </source>
</evidence>
<proteinExistence type="predicted"/>
<evidence type="ECO:0000256" key="2">
    <source>
        <dbReference type="ARBA" id="ARBA00022741"/>
    </source>
</evidence>
<dbReference type="SUPFAM" id="SSF55681">
    <property type="entry name" value="Class II aaRS and biotin synthetases"/>
    <property type="match status" value="1"/>
</dbReference>
<dbReference type="STRING" id="1122938.SAMN05660772_01936"/>
<dbReference type="Pfam" id="PF03099">
    <property type="entry name" value="BPL_LplA_LipB"/>
    <property type="match status" value="1"/>
</dbReference>
<keyword evidence="3" id="KW-0067">ATP-binding</keyword>
<evidence type="ECO:0000259" key="7">
    <source>
        <dbReference type="PROSITE" id="PS51733"/>
    </source>
</evidence>
<dbReference type="AlphaFoldDB" id="A0A1W1UL44"/>
<keyword evidence="1 8" id="KW-0436">Ligase</keyword>
<name>A0A1W1UL44_9PAST</name>
<comment type="catalytic activity">
    <reaction evidence="6">
        <text>biotin + L-lysyl-[protein] + ATP = N(6)-biotinyl-L-lysyl-[protein] + AMP + diphosphate + H(+)</text>
        <dbReference type="Rhea" id="RHEA:11756"/>
        <dbReference type="Rhea" id="RHEA-COMP:9752"/>
        <dbReference type="Rhea" id="RHEA-COMP:10505"/>
        <dbReference type="ChEBI" id="CHEBI:15378"/>
        <dbReference type="ChEBI" id="CHEBI:29969"/>
        <dbReference type="ChEBI" id="CHEBI:30616"/>
        <dbReference type="ChEBI" id="CHEBI:33019"/>
        <dbReference type="ChEBI" id="CHEBI:57586"/>
        <dbReference type="ChEBI" id="CHEBI:83144"/>
        <dbReference type="ChEBI" id="CHEBI:456215"/>
        <dbReference type="EC" id="6.3.4.15"/>
    </reaction>
</comment>
<dbReference type="InterPro" id="IPR045864">
    <property type="entry name" value="aa-tRNA-synth_II/BPL/LPL"/>
</dbReference>
<dbReference type="NCBIfam" id="TIGR00121">
    <property type="entry name" value="birA_ligase"/>
    <property type="match status" value="1"/>
</dbReference>
<sequence length="318" mass="35561">MTEQAQLESVLTLLADGKPHLLPPMSAQQRAEVLQQLKVWGLTVERLEDQIYQLSEPLNLLDQSAINRTLAYGTALVLRSVDSTNEFLLQHKTLPSGTICTAEMQTAGRGRRGRQWHSPFAQNLYFSLLWHFRQSAERLQALSLVVGICLADTLSELGVANISIKWPNDIYLDGRKLGGILIESRAFAAQKQELVIGIGLNLSMRQADGVAIEQAWANLNESAVRIERNQLVATLANNLQHVLLQVEQHGVAPYLQRWRQYDHFYQKPIKLLLPESELHGIGQGIDSDSGELLLQTADGQLQRFHIGEISVRPLPAQT</sequence>
<dbReference type="CDD" id="cd16442">
    <property type="entry name" value="BPL"/>
    <property type="match status" value="1"/>
</dbReference>
<evidence type="ECO:0000313" key="8">
    <source>
        <dbReference type="EMBL" id="SMB81780.1"/>
    </source>
</evidence>
<dbReference type="PANTHER" id="PTHR12835">
    <property type="entry name" value="BIOTIN PROTEIN LIGASE"/>
    <property type="match status" value="1"/>
</dbReference>
<keyword evidence="2" id="KW-0547">Nucleotide-binding</keyword>
<organism evidence="8 9">
    <name type="scientific">Pasteurella testudinis DSM 23072</name>
    <dbReference type="NCBI Taxonomy" id="1122938"/>
    <lineage>
        <taxon>Bacteria</taxon>
        <taxon>Pseudomonadati</taxon>
        <taxon>Pseudomonadota</taxon>
        <taxon>Gammaproteobacteria</taxon>
        <taxon>Pasteurellales</taxon>
        <taxon>Pasteurellaceae</taxon>
        <taxon>Pasteurella</taxon>
    </lineage>
</organism>
<dbReference type="InterPro" id="IPR008988">
    <property type="entry name" value="Transcriptional_repressor_C"/>
</dbReference>
<evidence type="ECO:0000313" key="9">
    <source>
        <dbReference type="Proteomes" id="UP000192408"/>
    </source>
</evidence>
<dbReference type="SUPFAM" id="SSF50037">
    <property type="entry name" value="C-terminal domain of transcriptional repressors"/>
    <property type="match status" value="1"/>
</dbReference>
<accession>A0A1W1UL44</accession>
<feature type="domain" description="BPL/LPL catalytic" evidence="7">
    <location>
        <begin position="61"/>
        <end position="247"/>
    </location>
</feature>
<keyword evidence="4" id="KW-0092">Biotin</keyword>
<dbReference type="PANTHER" id="PTHR12835:SF5">
    <property type="entry name" value="BIOTIN--PROTEIN LIGASE"/>
    <property type="match status" value="1"/>
</dbReference>
<evidence type="ECO:0000256" key="3">
    <source>
        <dbReference type="ARBA" id="ARBA00022840"/>
    </source>
</evidence>
<dbReference type="InterPro" id="IPR004408">
    <property type="entry name" value="Biotin_CoA_COase_ligase"/>
</dbReference>
<dbReference type="GO" id="GO:0005524">
    <property type="term" value="F:ATP binding"/>
    <property type="evidence" value="ECO:0007669"/>
    <property type="project" value="UniProtKB-KW"/>
</dbReference>
<dbReference type="GO" id="GO:0004077">
    <property type="term" value="F:biotin--[biotin carboxyl-carrier protein] ligase activity"/>
    <property type="evidence" value="ECO:0007669"/>
    <property type="project" value="UniProtKB-EC"/>
</dbReference>
<dbReference type="Gene3D" id="2.30.30.100">
    <property type="match status" value="1"/>
</dbReference>
<dbReference type="InterPro" id="IPR004143">
    <property type="entry name" value="BPL_LPL_catalytic"/>
</dbReference>
<dbReference type="CDD" id="cd02325">
    <property type="entry name" value="R3H"/>
    <property type="match status" value="1"/>
</dbReference>
<protein>
    <recommendedName>
        <fullName evidence="5">biotin--[biotin carboxyl-carrier protein] ligase</fullName>
        <ecNumber evidence="5">6.3.4.15</ecNumber>
    </recommendedName>
</protein>
<dbReference type="EC" id="6.3.4.15" evidence="5"/>
<keyword evidence="9" id="KW-1185">Reference proteome</keyword>
<dbReference type="Pfam" id="PF02237">
    <property type="entry name" value="BPL_C"/>
    <property type="match status" value="1"/>
</dbReference>
<dbReference type="InterPro" id="IPR003142">
    <property type="entry name" value="BPL_C"/>
</dbReference>
<reference evidence="9" key="1">
    <citation type="submission" date="2017-04" db="EMBL/GenBank/DDBJ databases">
        <authorList>
            <person name="Varghese N."/>
            <person name="Submissions S."/>
        </authorList>
    </citation>
    <scope>NUCLEOTIDE SEQUENCE [LARGE SCALE GENOMIC DNA]</scope>
    <source>
        <strain evidence="9">DSM 23072</strain>
    </source>
</reference>
<dbReference type="RefSeq" id="WP_084256340.1">
    <property type="nucleotide sequence ID" value="NZ_FWWV01000007.1"/>
</dbReference>
<evidence type="ECO:0000256" key="4">
    <source>
        <dbReference type="ARBA" id="ARBA00023267"/>
    </source>
</evidence>
<dbReference type="GO" id="GO:0005737">
    <property type="term" value="C:cytoplasm"/>
    <property type="evidence" value="ECO:0007669"/>
    <property type="project" value="TreeGrafter"/>
</dbReference>
<dbReference type="Proteomes" id="UP000192408">
    <property type="component" value="Unassembled WGS sequence"/>
</dbReference>
<dbReference type="Gene3D" id="3.30.930.10">
    <property type="entry name" value="Bira Bifunctional Protein, Domain 2"/>
    <property type="match status" value="1"/>
</dbReference>
<evidence type="ECO:0000256" key="6">
    <source>
        <dbReference type="ARBA" id="ARBA00047846"/>
    </source>
</evidence>
<dbReference type="EMBL" id="FWWV01000007">
    <property type="protein sequence ID" value="SMB81780.1"/>
    <property type="molecule type" value="Genomic_DNA"/>
</dbReference>
<evidence type="ECO:0000256" key="5">
    <source>
        <dbReference type="ARBA" id="ARBA00024227"/>
    </source>
</evidence>
<gene>
    <name evidence="8" type="ORF">SAMN05660772_01936</name>
</gene>
<dbReference type="NCBIfam" id="NF008847">
    <property type="entry name" value="PRK11886.1-2"/>
    <property type="match status" value="1"/>
</dbReference>